<dbReference type="PROSITE" id="PS51186">
    <property type="entry name" value="GNAT"/>
    <property type="match status" value="1"/>
</dbReference>
<accession>A0A951QBY8</accession>
<evidence type="ECO:0000256" key="2">
    <source>
        <dbReference type="ARBA" id="ARBA00023315"/>
    </source>
</evidence>
<sequence>MPIQQAVQVRAATLQEDALIAEHFYQMWLDNHVAPDAIIAHWQETVLQFTQQARRKLDYQAFVAQSGDRLVGSVGCQRFAGLYPQILTASERCDGYIWGVYVEPTFRRQGIATQLTKYAIAHLKAIGCTHAVLNASPFGKPLYTQLGFVEGNVMRLDLR</sequence>
<dbReference type="CDD" id="cd04301">
    <property type="entry name" value="NAT_SF"/>
    <property type="match status" value="1"/>
</dbReference>
<evidence type="ECO:0000259" key="3">
    <source>
        <dbReference type="PROSITE" id="PS51186"/>
    </source>
</evidence>
<dbReference type="Pfam" id="PF00583">
    <property type="entry name" value="Acetyltransf_1"/>
    <property type="match status" value="1"/>
</dbReference>
<reference evidence="4" key="1">
    <citation type="submission" date="2021-05" db="EMBL/GenBank/DDBJ databases">
        <authorList>
            <person name="Pietrasiak N."/>
            <person name="Ward R."/>
            <person name="Stajich J.E."/>
            <person name="Kurbessoian T."/>
        </authorList>
    </citation>
    <scope>NUCLEOTIDE SEQUENCE</scope>
    <source>
        <strain evidence="4">UHER 2000/2452</strain>
    </source>
</reference>
<dbReference type="PANTHER" id="PTHR43877">
    <property type="entry name" value="AMINOALKYLPHOSPHONATE N-ACETYLTRANSFERASE-RELATED-RELATED"/>
    <property type="match status" value="1"/>
</dbReference>
<reference evidence="4" key="2">
    <citation type="journal article" date="2022" name="Microbiol. Resour. Announc.">
        <title>Metagenome Sequencing to Explore Phylogenomics of Terrestrial Cyanobacteria.</title>
        <authorList>
            <person name="Ward R.D."/>
            <person name="Stajich J.E."/>
            <person name="Johansen J.R."/>
            <person name="Huntemann M."/>
            <person name="Clum A."/>
            <person name="Foster B."/>
            <person name="Foster B."/>
            <person name="Roux S."/>
            <person name="Palaniappan K."/>
            <person name="Varghese N."/>
            <person name="Mukherjee S."/>
            <person name="Reddy T.B.K."/>
            <person name="Daum C."/>
            <person name="Copeland A."/>
            <person name="Chen I.A."/>
            <person name="Ivanova N.N."/>
            <person name="Kyrpides N.C."/>
            <person name="Shapiro N."/>
            <person name="Eloe-Fadrosh E.A."/>
            <person name="Pietrasiak N."/>
        </authorList>
    </citation>
    <scope>NUCLEOTIDE SEQUENCE</scope>
    <source>
        <strain evidence="4">UHER 2000/2452</strain>
    </source>
</reference>
<protein>
    <submittedName>
        <fullName evidence="4">GNAT family N-acetyltransferase</fullName>
    </submittedName>
</protein>
<dbReference type="InterPro" id="IPR050832">
    <property type="entry name" value="Bact_Acetyltransf"/>
</dbReference>
<evidence type="ECO:0000256" key="1">
    <source>
        <dbReference type="ARBA" id="ARBA00022679"/>
    </source>
</evidence>
<dbReference type="AlphaFoldDB" id="A0A951QBY8"/>
<gene>
    <name evidence="4" type="ORF">KME15_10225</name>
</gene>
<dbReference type="InterPro" id="IPR000182">
    <property type="entry name" value="GNAT_dom"/>
</dbReference>
<dbReference type="InterPro" id="IPR016181">
    <property type="entry name" value="Acyl_CoA_acyltransferase"/>
</dbReference>
<evidence type="ECO:0000313" key="4">
    <source>
        <dbReference type="EMBL" id="MBW4659041.1"/>
    </source>
</evidence>
<keyword evidence="1" id="KW-0808">Transferase</keyword>
<organism evidence="4 5">
    <name type="scientific">Drouetiella hepatica Uher 2000/2452</name>
    <dbReference type="NCBI Taxonomy" id="904376"/>
    <lineage>
        <taxon>Bacteria</taxon>
        <taxon>Bacillati</taxon>
        <taxon>Cyanobacteriota</taxon>
        <taxon>Cyanophyceae</taxon>
        <taxon>Oculatellales</taxon>
        <taxon>Oculatellaceae</taxon>
        <taxon>Drouetiella</taxon>
    </lineage>
</organism>
<feature type="domain" description="N-acetyltransferase" evidence="3">
    <location>
        <begin position="7"/>
        <end position="159"/>
    </location>
</feature>
<dbReference type="GO" id="GO:0016747">
    <property type="term" value="F:acyltransferase activity, transferring groups other than amino-acyl groups"/>
    <property type="evidence" value="ECO:0007669"/>
    <property type="project" value="InterPro"/>
</dbReference>
<keyword evidence="2" id="KW-0012">Acyltransferase</keyword>
<name>A0A951QBY8_9CYAN</name>
<proteinExistence type="predicted"/>
<dbReference type="Proteomes" id="UP000757435">
    <property type="component" value="Unassembled WGS sequence"/>
</dbReference>
<evidence type="ECO:0000313" key="5">
    <source>
        <dbReference type="Proteomes" id="UP000757435"/>
    </source>
</evidence>
<dbReference type="Gene3D" id="3.40.630.30">
    <property type="match status" value="1"/>
</dbReference>
<dbReference type="SUPFAM" id="SSF55729">
    <property type="entry name" value="Acyl-CoA N-acyltransferases (Nat)"/>
    <property type="match status" value="1"/>
</dbReference>
<dbReference type="EMBL" id="JAHHHD010000009">
    <property type="protein sequence ID" value="MBW4659041.1"/>
    <property type="molecule type" value="Genomic_DNA"/>
</dbReference>
<comment type="caution">
    <text evidence="4">The sequence shown here is derived from an EMBL/GenBank/DDBJ whole genome shotgun (WGS) entry which is preliminary data.</text>
</comment>